<evidence type="ECO:0000313" key="4">
    <source>
        <dbReference type="Proteomes" id="UP000179807"/>
    </source>
</evidence>
<dbReference type="AlphaFoldDB" id="A0A1J4KR07"/>
<dbReference type="GeneID" id="94834638"/>
<protein>
    <submittedName>
        <fullName evidence="3">Myb-like DNA-binding domain containing protein</fullName>
    </submittedName>
</protein>
<sequence length="212" mass="24620">MQNFIQYIPQPMIMEQQTKRSLVCRKPFSIEEDARLIEIVKNLEPFSGWEIVAAHMKGRSARQCRERWIGYLSPGIRVEPWNDEEDTLLLQQISKLGHKWTIIALHFNGRSGNDVKNRWYSHLKDITYQSPDGNYQISRDMDGSIVNSKKKRKRKLISAYNVAVHKLEKKNEPKVHLVSFPTNDTSLFNSDLYLPPLLPNPLHAVINISNVI</sequence>
<dbReference type="InterPro" id="IPR001005">
    <property type="entry name" value="SANT/Myb"/>
</dbReference>
<dbReference type="InterPro" id="IPR017930">
    <property type="entry name" value="Myb_dom"/>
</dbReference>
<dbReference type="Pfam" id="PF00249">
    <property type="entry name" value="Myb_DNA-binding"/>
    <property type="match status" value="2"/>
</dbReference>
<dbReference type="GO" id="GO:0000981">
    <property type="term" value="F:DNA-binding transcription factor activity, RNA polymerase II-specific"/>
    <property type="evidence" value="ECO:0007669"/>
    <property type="project" value="TreeGrafter"/>
</dbReference>
<feature type="domain" description="HTH myb-type" evidence="2">
    <location>
        <begin position="73"/>
        <end position="127"/>
    </location>
</feature>
<evidence type="ECO:0000259" key="1">
    <source>
        <dbReference type="PROSITE" id="PS50090"/>
    </source>
</evidence>
<keyword evidence="4" id="KW-1185">Reference proteome</keyword>
<dbReference type="Gene3D" id="1.10.10.60">
    <property type="entry name" value="Homeodomain-like"/>
    <property type="match status" value="2"/>
</dbReference>
<dbReference type="InterPro" id="IPR009057">
    <property type="entry name" value="Homeodomain-like_sf"/>
</dbReference>
<dbReference type="SMART" id="SM00717">
    <property type="entry name" value="SANT"/>
    <property type="match status" value="2"/>
</dbReference>
<reference evidence="3" key="1">
    <citation type="submission" date="2016-10" db="EMBL/GenBank/DDBJ databases">
        <authorList>
            <person name="Benchimol M."/>
            <person name="Almeida L.G."/>
            <person name="Vasconcelos A.T."/>
            <person name="Perreira-Neves A."/>
            <person name="Rosa I.A."/>
            <person name="Tasca T."/>
            <person name="Bogo M.R."/>
            <person name="de Souza W."/>
        </authorList>
    </citation>
    <scope>NUCLEOTIDE SEQUENCE [LARGE SCALE GENOMIC DNA]</scope>
    <source>
        <strain evidence="3">K</strain>
    </source>
</reference>
<dbReference type="InterPro" id="IPR050560">
    <property type="entry name" value="MYB_TF"/>
</dbReference>
<dbReference type="RefSeq" id="XP_068365372.1">
    <property type="nucleotide sequence ID" value="XM_068499934.1"/>
</dbReference>
<dbReference type="GO" id="GO:0005634">
    <property type="term" value="C:nucleus"/>
    <property type="evidence" value="ECO:0007669"/>
    <property type="project" value="TreeGrafter"/>
</dbReference>
<dbReference type="PANTHER" id="PTHR45614:SF253">
    <property type="entry name" value="CHROMOSOME UNDETERMINED SCAFFOLD_38, WHOLE GENOME SHOTGUN SEQUENCE"/>
    <property type="match status" value="1"/>
</dbReference>
<dbReference type="OrthoDB" id="2143914at2759"/>
<dbReference type="CDD" id="cd00167">
    <property type="entry name" value="SANT"/>
    <property type="match status" value="2"/>
</dbReference>
<feature type="domain" description="Myb-like" evidence="1">
    <location>
        <begin position="73"/>
        <end position="123"/>
    </location>
</feature>
<dbReference type="PROSITE" id="PS51294">
    <property type="entry name" value="HTH_MYB"/>
    <property type="match status" value="2"/>
</dbReference>
<dbReference type="PANTHER" id="PTHR45614">
    <property type="entry name" value="MYB PROTEIN-RELATED"/>
    <property type="match status" value="1"/>
</dbReference>
<dbReference type="SUPFAM" id="SSF46689">
    <property type="entry name" value="Homeodomain-like"/>
    <property type="match status" value="1"/>
</dbReference>
<evidence type="ECO:0000313" key="3">
    <source>
        <dbReference type="EMBL" id="OHT12236.1"/>
    </source>
</evidence>
<comment type="caution">
    <text evidence="3">The sequence shown here is derived from an EMBL/GenBank/DDBJ whole genome shotgun (WGS) entry which is preliminary data.</text>
</comment>
<dbReference type="VEuPathDB" id="TrichDB:TRFO_18042"/>
<dbReference type="EMBL" id="MLAK01000568">
    <property type="protein sequence ID" value="OHT12236.1"/>
    <property type="molecule type" value="Genomic_DNA"/>
</dbReference>
<organism evidence="3 4">
    <name type="scientific">Tritrichomonas foetus</name>
    <dbReference type="NCBI Taxonomy" id="1144522"/>
    <lineage>
        <taxon>Eukaryota</taxon>
        <taxon>Metamonada</taxon>
        <taxon>Parabasalia</taxon>
        <taxon>Tritrichomonadida</taxon>
        <taxon>Tritrichomonadidae</taxon>
        <taxon>Tritrichomonas</taxon>
    </lineage>
</organism>
<gene>
    <name evidence="3" type="ORF">TRFO_18042</name>
</gene>
<evidence type="ECO:0000259" key="2">
    <source>
        <dbReference type="PROSITE" id="PS51294"/>
    </source>
</evidence>
<proteinExistence type="predicted"/>
<dbReference type="PROSITE" id="PS50090">
    <property type="entry name" value="MYB_LIKE"/>
    <property type="match status" value="2"/>
</dbReference>
<accession>A0A1J4KR07</accession>
<name>A0A1J4KR07_9EUKA</name>
<dbReference type="GO" id="GO:0000978">
    <property type="term" value="F:RNA polymerase II cis-regulatory region sequence-specific DNA binding"/>
    <property type="evidence" value="ECO:0007669"/>
    <property type="project" value="TreeGrafter"/>
</dbReference>
<feature type="domain" description="Myb-like" evidence="1">
    <location>
        <begin position="20"/>
        <end position="72"/>
    </location>
</feature>
<dbReference type="Proteomes" id="UP000179807">
    <property type="component" value="Unassembled WGS sequence"/>
</dbReference>
<feature type="domain" description="HTH myb-type" evidence="2">
    <location>
        <begin position="25"/>
        <end position="72"/>
    </location>
</feature>